<dbReference type="PANTHER" id="PTHR44520">
    <property type="entry name" value="RESPONSE REGULATOR RCP1-RELATED"/>
    <property type="match status" value="1"/>
</dbReference>
<dbReference type="GO" id="GO:0000160">
    <property type="term" value="P:phosphorelay signal transduction system"/>
    <property type="evidence" value="ECO:0007669"/>
    <property type="project" value="InterPro"/>
</dbReference>
<evidence type="ECO:0000313" key="4">
    <source>
        <dbReference type="Proteomes" id="UP000253383"/>
    </source>
</evidence>
<evidence type="ECO:0000259" key="2">
    <source>
        <dbReference type="PROSITE" id="PS50110"/>
    </source>
</evidence>
<gene>
    <name evidence="3" type="ORF">DUE52_15890</name>
</gene>
<evidence type="ECO:0000256" key="1">
    <source>
        <dbReference type="PROSITE-ProRule" id="PRU00169"/>
    </source>
</evidence>
<dbReference type="Gene3D" id="3.40.50.2300">
    <property type="match status" value="1"/>
</dbReference>
<dbReference type="PANTHER" id="PTHR44520:SF2">
    <property type="entry name" value="RESPONSE REGULATOR RCP1"/>
    <property type="match status" value="1"/>
</dbReference>
<dbReference type="InterPro" id="IPR052893">
    <property type="entry name" value="TCS_response_regulator"/>
</dbReference>
<dbReference type="RefSeq" id="WP_114407012.1">
    <property type="nucleotide sequence ID" value="NZ_QOWE01000012.1"/>
</dbReference>
<keyword evidence="1" id="KW-0597">Phosphoprotein</keyword>
<dbReference type="EMBL" id="QOWE01000012">
    <property type="protein sequence ID" value="RCR68593.1"/>
    <property type="molecule type" value="Genomic_DNA"/>
</dbReference>
<dbReference type="SUPFAM" id="SSF52172">
    <property type="entry name" value="CheY-like"/>
    <property type="match status" value="1"/>
</dbReference>
<protein>
    <submittedName>
        <fullName evidence="3">Response regulator</fullName>
    </submittedName>
</protein>
<dbReference type="Pfam" id="PF00072">
    <property type="entry name" value="Response_reg"/>
    <property type="match status" value="1"/>
</dbReference>
<name>A0A368JPS2_9BACT</name>
<feature type="modified residue" description="4-aspartylphosphate" evidence="1">
    <location>
        <position position="60"/>
    </location>
</feature>
<dbReference type="AlphaFoldDB" id="A0A368JPS2"/>
<proteinExistence type="predicted"/>
<feature type="domain" description="Response regulatory" evidence="2">
    <location>
        <begin position="7"/>
        <end position="127"/>
    </location>
</feature>
<dbReference type="InterPro" id="IPR011006">
    <property type="entry name" value="CheY-like_superfamily"/>
</dbReference>
<reference evidence="3 4" key="1">
    <citation type="submission" date="2018-07" db="EMBL/GenBank/DDBJ databases">
        <title>Genome analysis of Larkinella rosea.</title>
        <authorList>
            <person name="Zhou Z."/>
            <person name="Wang G."/>
        </authorList>
    </citation>
    <scope>NUCLEOTIDE SEQUENCE [LARGE SCALE GENOMIC DNA]</scope>
    <source>
        <strain evidence="4">zzj9</strain>
    </source>
</reference>
<evidence type="ECO:0000313" key="3">
    <source>
        <dbReference type="EMBL" id="RCR68593.1"/>
    </source>
</evidence>
<dbReference type="InterPro" id="IPR001789">
    <property type="entry name" value="Sig_transdc_resp-reg_receiver"/>
</dbReference>
<dbReference type="Proteomes" id="UP000253383">
    <property type="component" value="Unassembled WGS sequence"/>
</dbReference>
<dbReference type="PROSITE" id="PS50110">
    <property type="entry name" value="RESPONSE_REGULATORY"/>
    <property type="match status" value="1"/>
</dbReference>
<organism evidence="3 4">
    <name type="scientific">Larkinella punicea</name>
    <dbReference type="NCBI Taxonomy" id="2315727"/>
    <lineage>
        <taxon>Bacteria</taxon>
        <taxon>Pseudomonadati</taxon>
        <taxon>Bacteroidota</taxon>
        <taxon>Cytophagia</taxon>
        <taxon>Cytophagales</taxon>
        <taxon>Spirosomataceae</taxon>
        <taxon>Larkinella</taxon>
    </lineage>
</organism>
<dbReference type="OrthoDB" id="1524091at2"/>
<comment type="caution">
    <text evidence="3">The sequence shown here is derived from an EMBL/GenBank/DDBJ whole genome shotgun (WGS) entry which is preliminary data.</text>
</comment>
<keyword evidence="4" id="KW-1185">Reference proteome</keyword>
<accession>A0A368JPS2</accession>
<dbReference type="SMART" id="SM00448">
    <property type="entry name" value="REC"/>
    <property type="match status" value="1"/>
</dbReference>
<sequence>MLLKHRLVFIVDDDDDDRFMLWQAFQKHHPGCLLYTFSNGQELLDHLTDYADRPDLIILDLNMPVLDGFATLKRLKLSSQLRTIPTVILGSSFETNDNLRVHEAANGTVLVKPTSYSELVRLTNQLCPV</sequence>